<dbReference type="Pfam" id="PF00213">
    <property type="entry name" value="OSCP"/>
    <property type="match status" value="1"/>
</dbReference>
<keyword evidence="3" id="KW-0375">Hydrogen ion transport</keyword>
<dbReference type="PRINTS" id="PR00125">
    <property type="entry name" value="ATPASEDELTA"/>
</dbReference>
<keyword evidence="4" id="KW-0406">Ion transport</keyword>
<dbReference type="InterPro" id="IPR020781">
    <property type="entry name" value="ATPase_OSCP/d_CS"/>
</dbReference>
<evidence type="ECO:0000256" key="4">
    <source>
        <dbReference type="ARBA" id="ARBA00023065"/>
    </source>
</evidence>
<dbReference type="GO" id="GO:0016020">
    <property type="term" value="C:membrane"/>
    <property type="evidence" value="ECO:0007669"/>
    <property type="project" value="UniProtKB-SubCell"/>
</dbReference>
<evidence type="ECO:0000256" key="3">
    <source>
        <dbReference type="ARBA" id="ARBA00022781"/>
    </source>
</evidence>
<dbReference type="InterPro" id="IPR000711">
    <property type="entry name" value="ATPase_OSCP/dsu"/>
</dbReference>
<dbReference type="NCBIfam" id="NF004406">
    <property type="entry name" value="PRK05758.3-2"/>
    <property type="match status" value="1"/>
</dbReference>
<keyword evidence="6" id="KW-0066">ATP synthesis</keyword>
<protein>
    <recommendedName>
        <fullName evidence="8">ATP synthase subunit delta</fullName>
    </recommendedName>
</protein>
<evidence type="ECO:0000256" key="1">
    <source>
        <dbReference type="ARBA" id="ARBA00004370"/>
    </source>
</evidence>
<dbReference type="GO" id="GO:0046933">
    <property type="term" value="F:proton-transporting ATP synthase activity, rotational mechanism"/>
    <property type="evidence" value="ECO:0007669"/>
    <property type="project" value="InterPro"/>
</dbReference>
<sequence>MASKLASGDLIADRYASALYDLAADSKSVDPVLADLTLLQTMLNDHKDLHLVIKSPLIASTDKLDILEKLLLNIKANKLTLTFLKVLEQNKRFSNLYSIISQFININAYNRGDVLADITSAEELNDEQRKNIKEQLKNTLGKKLSLKFIVDKKIIGGLVVKVGSKMIDTSLANKINKLKIAMKGA</sequence>
<name>A0A381SIB7_9ZZZZ</name>
<evidence type="ECO:0008006" key="8">
    <source>
        <dbReference type="Google" id="ProtNLM"/>
    </source>
</evidence>
<comment type="subcellular location">
    <subcellularLocation>
        <location evidence="1">Membrane</location>
    </subcellularLocation>
</comment>
<dbReference type="InterPro" id="IPR026015">
    <property type="entry name" value="ATP_synth_OSCP/delta_N_sf"/>
</dbReference>
<evidence type="ECO:0000256" key="6">
    <source>
        <dbReference type="ARBA" id="ARBA00023310"/>
    </source>
</evidence>
<keyword evidence="2" id="KW-0813">Transport</keyword>
<keyword evidence="5" id="KW-0472">Membrane</keyword>
<gene>
    <name evidence="7" type="ORF">METZ01_LOCUS55925</name>
</gene>
<organism evidence="7">
    <name type="scientific">marine metagenome</name>
    <dbReference type="NCBI Taxonomy" id="408172"/>
    <lineage>
        <taxon>unclassified sequences</taxon>
        <taxon>metagenomes</taxon>
        <taxon>ecological metagenomes</taxon>
    </lineage>
</organism>
<dbReference type="SUPFAM" id="SSF47928">
    <property type="entry name" value="N-terminal domain of the delta subunit of the F1F0-ATP synthase"/>
    <property type="match status" value="1"/>
</dbReference>
<dbReference type="Gene3D" id="1.10.520.20">
    <property type="entry name" value="N-terminal domain of the delta subunit of the F1F0-ATP synthase"/>
    <property type="match status" value="1"/>
</dbReference>
<evidence type="ECO:0000256" key="2">
    <source>
        <dbReference type="ARBA" id="ARBA00022448"/>
    </source>
</evidence>
<evidence type="ECO:0000256" key="5">
    <source>
        <dbReference type="ARBA" id="ARBA00023136"/>
    </source>
</evidence>
<reference evidence="7" key="1">
    <citation type="submission" date="2018-05" db="EMBL/GenBank/DDBJ databases">
        <authorList>
            <person name="Lanie J.A."/>
            <person name="Ng W.-L."/>
            <person name="Kazmierczak K.M."/>
            <person name="Andrzejewski T.M."/>
            <person name="Davidsen T.M."/>
            <person name="Wayne K.J."/>
            <person name="Tettelin H."/>
            <person name="Glass J.I."/>
            <person name="Rusch D."/>
            <person name="Podicherti R."/>
            <person name="Tsui H.-C.T."/>
            <person name="Winkler M.E."/>
        </authorList>
    </citation>
    <scope>NUCLEOTIDE SEQUENCE</scope>
</reference>
<accession>A0A381SIB7</accession>
<dbReference type="HAMAP" id="MF_01416">
    <property type="entry name" value="ATP_synth_delta_bact"/>
    <property type="match status" value="1"/>
</dbReference>
<dbReference type="AlphaFoldDB" id="A0A381SIB7"/>
<dbReference type="PROSITE" id="PS00389">
    <property type="entry name" value="ATPASE_DELTA"/>
    <property type="match status" value="1"/>
</dbReference>
<proteinExistence type="inferred from homology"/>
<evidence type="ECO:0000313" key="7">
    <source>
        <dbReference type="EMBL" id="SVA03071.1"/>
    </source>
</evidence>
<dbReference type="EMBL" id="UINC01003070">
    <property type="protein sequence ID" value="SVA03071.1"/>
    <property type="molecule type" value="Genomic_DNA"/>
</dbReference>
<dbReference type="NCBIfam" id="TIGR01145">
    <property type="entry name" value="ATP_synt_delta"/>
    <property type="match status" value="1"/>
</dbReference>
<dbReference type="PANTHER" id="PTHR11910">
    <property type="entry name" value="ATP SYNTHASE DELTA CHAIN"/>
    <property type="match status" value="1"/>
</dbReference>